<dbReference type="InterPro" id="IPR051533">
    <property type="entry name" value="WaaL-like"/>
</dbReference>
<sequence length="395" mass="45631">MIFVRKWLKNIKAIRFFDNNSIAVLLISTLLLSTALPNILLIPFILSIVFHKKDISFIKSPFFIFFAAAVTVIILSAISQGTIISDFNKLSKHFLVLVLFILFYQVSKIKQAENAFLLGSSITLLITCLIILFEYFDNPDFSLANGELVNELLILERPYLGFAFALATFIALKKAAIKPKYYLLAICFTAFNIYVSARLAIILCMLLFFIYAIKNSPFGFKKSLGIGLVLVIILGFFLSLSDNFMKRIHLDKDYDKLMIRVKAYEPRFIIWPCTYNIIEENILWGTPSFDITENKLKNCYANEIEQDDKRNYYINEGFNTHNQFLDYLMLGGIFSVIFLILSFLIPLLLKNISFEMKIILIMFLAFFIVENVIHRQLGRYFFAIFAALYSKPRNE</sequence>
<organism evidence="7 8">
    <name type="scientific">Psychroflexus halocasei</name>
    <dbReference type="NCBI Taxonomy" id="908615"/>
    <lineage>
        <taxon>Bacteria</taxon>
        <taxon>Pseudomonadati</taxon>
        <taxon>Bacteroidota</taxon>
        <taxon>Flavobacteriia</taxon>
        <taxon>Flavobacteriales</taxon>
        <taxon>Flavobacteriaceae</taxon>
        <taxon>Psychroflexus</taxon>
    </lineage>
</organism>
<feature type="transmembrane region" description="Helical" evidence="5">
    <location>
        <begin position="354"/>
        <end position="373"/>
    </location>
</feature>
<evidence type="ECO:0000259" key="6">
    <source>
        <dbReference type="Pfam" id="PF04932"/>
    </source>
</evidence>
<dbReference type="GO" id="GO:0016020">
    <property type="term" value="C:membrane"/>
    <property type="evidence" value="ECO:0007669"/>
    <property type="project" value="UniProtKB-SubCell"/>
</dbReference>
<evidence type="ECO:0000256" key="1">
    <source>
        <dbReference type="ARBA" id="ARBA00004141"/>
    </source>
</evidence>
<feature type="transmembrane region" description="Helical" evidence="5">
    <location>
        <begin position="62"/>
        <end position="84"/>
    </location>
</feature>
<keyword evidence="8" id="KW-1185">Reference proteome</keyword>
<gene>
    <name evidence="7" type="ORF">SAMN05421540_106106</name>
</gene>
<evidence type="ECO:0000256" key="2">
    <source>
        <dbReference type="ARBA" id="ARBA00022692"/>
    </source>
</evidence>
<feature type="transmembrane region" description="Helical" evidence="5">
    <location>
        <begin position="223"/>
        <end position="240"/>
    </location>
</feature>
<dbReference type="STRING" id="908615.SAMN05421540_106106"/>
<comment type="subcellular location">
    <subcellularLocation>
        <location evidence="1">Membrane</location>
        <topology evidence="1">Multi-pass membrane protein</topology>
    </subcellularLocation>
</comment>
<evidence type="ECO:0000313" key="8">
    <source>
        <dbReference type="Proteomes" id="UP000198820"/>
    </source>
</evidence>
<keyword evidence="7" id="KW-0436">Ligase</keyword>
<evidence type="ECO:0000256" key="3">
    <source>
        <dbReference type="ARBA" id="ARBA00022989"/>
    </source>
</evidence>
<feature type="transmembrane region" description="Helical" evidence="5">
    <location>
        <begin position="114"/>
        <end position="133"/>
    </location>
</feature>
<evidence type="ECO:0000256" key="4">
    <source>
        <dbReference type="ARBA" id="ARBA00023136"/>
    </source>
</evidence>
<dbReference type="GO" id="GO:0016874">
    <property type="term" value="F:ligase activity"/>
    <property type="evidence" value="ECO:0007669"/>
    <property type="project" value="UniProtKB-KW"/>
</dbReference>
<proteinExistence type="predicted"/>
<name>A0A1H4BND8_9FLAO</name>
<evidence type="ECO:0000256" key="5">
    <source>
        <dbReference type="SAM" id="Phobius"/>
    </source>
</evidence>
<dbReference type="Pfam" id="PF04932">
    <property type="entry name" value="Wzy_C"/>
    <property type="match status" value="1"/>
</dbReference>
<feature type="transmembrane region" description="Helical" evidence="5">
    <location>
        <begin position="153"/>
        <end position="172"/>
    </location>
</feature>
<dbReference type="PANTHER" id="PTHR37422">
    <property type="entry name" value="TEICHURONIC ACID BIOSYNTHESIS PROTEIN TUAE"/>
    <property type="match status" value="1"/>
</dbReference>
<keyword evidence="2 5" id="KW-0812">Transmembrane</keyword>
<dbReference type="Proteomes" id="UP000198820">
    <property type="component" value="Unassembled WGS sequence"/>
</dbReference>
<evidence type="ECO:0000313" key="7">
    <source>
        <dbReference type="EMBL" id="SEA49568.1"/>
    </source>
</evidence>
<dbReference type="EMBL" id="FNQF01000006">
    <property type="protein sequence ID" value="SEA49568.1"/>
    <property type="molecule type" value="Genomic_DNA"/>
</dbReference>
<feature type="transmembrane region" description="Helical" evidence="5">
    <location>
        <begin position="181"/>
        <end position="211"/>
    </location>
</feature>
<keyword evidence="4 5" id="KW-0472">Membrane</keyword>
<feature type="transmembrane region" description="Helical" evidence="5">
    <location>
        <begin position="22"/>
        <end position="50"/>
    </location>
</feature>
<feature type="domain" description="O-antigen ligase-related" evidence="6">
    <location>
        <begin position="196"/>
        <end position="339"/>
    </location>
</feature>
<keyword evidence="3 5" id="KW-1133">Transmembrane helix</keyword>
<protein>
    <submittedName>
        <fullName evidence="7">O-Antigen ligase</fullName>
    </submittedName>
</protein>
<dbReference type="AlphaFoldDB" id="A0A1H4BND8"/>
<accession>A0A1H4BND8</accession>
<reference evidence="7 8" key="1">
    <citation type="submission" date="2016-10" db="EMBL/GenBank/DDBJ databases">
        <authorList>
            <person name="de Groot N.N."/>
        </authorList>
    </citation>
    <scope>NUCLEOTIDE SEQUENCE [LARGE SCALE GENOMIC DNA]</scope>
    <source>
        <strain evidence="7 8">DSM 23581</strain>
    </source>
</reference>
<feature type="transmembrane region" description="Helical" evidence="5">
    <location>
        <begin position="327"/>
        <end position="348"/>
    </location>
</feature>
<dbReference type="InterPro" id="IPR007016">
    <property type="entry name" value="O-antigen_ligase-rel_domated"/>
</dbReference>
<dbReference type="PANTHER" id="PTHR37422:SF13">
    <property type="entry name" value="LIPOPOLYSACCHARIDE BIOSYNTHESIS PROTEIN PA4999-RELATED"/>
    <property type="match status" value="1"/>
</dbReference>